<evidence type="ECO:0000313" key="4">
    <source>
        <dbReference type="Proteomes" id="UP000518605"/>
    </source>
</evidence>
<dbReference type="InterPro" id="IPR013780">
    <property type="entry name" value="Glyco_hydro_b"/>
</dbReference>
<feature type="domain" description="Glycosyl hydrolase family 95 catalytic" evidence="2">
    <location>
        <begin position="346"/>
        <end position="559"/>
    </location>
</feature>
<evidence type="ECO:0000259" key="1">
    <source>
        <dbReference type="Pfam" id="PF14498"/>
    </source>
</evidence>
<dbReference type="Gene3D" id="2.60.40.1180">
    <property type="entry name" value="Golgi alpha-mannosidase II"/>
    <property type="match status" value="1"/>
</dbReference>
<dbReference type="Pfam" id="PF22124">
    <property type="entry name" value="Glyco_hydro_95_cat"/>
    <property type="match status" value="1"/>
</dbReference>
<feature type="domain" description="Glycosyl hydrolase family 95 N-terminal" evidence="1">
    <location>
        <begin position="12"/>
        <end position="170"/>
    </location>
</feature>
<name>A0A7W5C3I3_9BACL</name>
<dbReference type="GO" id="GO:0005975">
    <property type="term" value="P:carbohydrate metabolic process"/>
    <property type="evidence" value="ECO:0007669"/>
    <property type="project" value="InterPro"/>
</dbReference>
<dbReference type="EMBL" id="JACHXW010000001">
    <property type="protein sequence ID" value="MBB3150313.1"/>
    <property type="molecule type" value="Genomic_DNA"/>
</dbReference>
<dbReference type="InterPro" id="IPR054363">
    <property type="entry name" value="GH95_cat"/>
</dbReference>
<keyword evidence="4" id="KW-1185">Reference proteome</keyword>
<proteinExistence type="predicted"/>
<reference evidence="3 4" key="1">
    <citation type="submission" date="2020-08" db="EMBL/GenBank/DDBJ databases">
        <title>Genomic Encyclopedia of Type Strains, Phase III (KMG-III): the genomes of soil and plant-associated and newly described type strains.</title>
        <authorList>
            <person name="Whitman W."/>
        </authorList>
    </citation>
    <scope>NUCLEOTIDE SEQUENCE [LARGE SCALE GENOMIC DNA]</scope>
    <source>
        <strain evidence="3 4">CECT 8234</strain>
    </source>
</reference>
<comment type="caution">
    <text evidence="3">The sequence shown here is derived from an EMBL/GenBank/DDBJ whole genome shotgun (WGS) entry which is preliminary data.</text>
</comment>
<dbReference type="PANTHER" id="PTHR31084:SF19">
    <property type="entry name" value="GLYCOSYL HYDROLASE FAMILY 95 N-TERMINAL DOMAIN-CONTAINING PROTEIN"/>
    <property type="match status" value="1"/>
</dbReference>
<gene>
    <name evidence="3" type="ORF">FHS16_000345</name>
</gene>
<dbReference type="PANTHER" id="PTHR31084">
    <property type="entry name" value="ALPHA-L-FUCOSIDASE 2"/>
    <property type="match status" value="1"/>
</dbReference>
<organism evidence="3 4">
    <name type="scientific">Paenibacillus endophyticus</name>
    <dbReference type="NCBI Taxonomy" id="1294268"/>
    <lineage>
        <taxon>Bacteria</taxon>
        <taxon>Bacillati</taxon>
        <taxon>Bacillota</taxon>
        <taxon>Bacilli</taxon>
        <taxon>Bacillales</taxon>
        <taxon>Paenibacillaceae</taxon>
        <taxon>Paenibacillus</taxon>
    </lineage>
</organism>
<accession>A0A7W5C3I3</accession>
<evidence type="ECO:0000259" key="2">
    <source>
        <dbReference type="Pfam" id="PF22124"/>
    </source>
</evidence>
<dbReference type="SUPFAM" id="SSF48208">
    <property type="entry name" value="Six-hairpin glycosidases"/>
    <property type="match status" value="1"/>
</dbReference>
<dbReference type="InterPro" id="IPR008928">
    <property type="entry name" value="6-hairpin_glycosidase_sf"/>
</dbReference>
<dbReference type="InterPro" id="IPR012341">
    <property type="entry name" value="6hp_glycosidase-like_sf"/>
</dbReference>
<dbReference type="InterPro" id="IPR027414">
    <property type="entry name" value="GH95_N_dom"/>
</dbReference>
<protein>
    <recommendedName>
        <fullName evidence="5">Glycosyl hydrolase family 95 N-terminal domain-containing protein</fullName>
    </recommendedName>
</protein>
<dbReference type="Proteomes" id="UP000518605">
    <property type="component" value="Unassembled WGS sequence"/>
</dbReference>
<dbReference type="Gene3D" id="2.70.98.50">
    <property type="entry name" value="putative glycoside hydrolase family protein from bacillus halodurans"/>
    <property type="match status" value="1"/>
</dbReference>
<evidence type="ECO:0008006" key="5">
    <source>
        <dbReference type="Google" id="ProtNLM"/>
    </source>
</evidence>
<dbReference type="RefSeq" id="WP_183557986.1">
    <property type="nucleotide sequence ID" value="NZ_CBCSLB010000001.1"/>
</dbReference>
<dbReference type="Pfam" id="PF14498">
    <property type="entry name" value="Glyco_hyd_65N_2"/>
    <property type="match status" value="1"/>
</dbReference>
<dbReference type="AlphaFoldDB" id="A0A7W5C3I3"/>
<dbReference type="Gene3D" id="1.50.10.10">
    <property type="match status" value="1"/>
</dbReference>
<dbReference type="GO" id="GO:0004560">
    <property type="term" value="F:alpha-L-fucosidase activity"/>
    <property type="evidence" value="ECO:0007669"/>
    <property type="project" value="TreeGrafter"/>
</dbReference>
<evidence type="ECO:0000313" key="3">
    <source>
        <dbReference type="EMBL" id="MBB3150313.1"/>
    </source>
</evidence>
<sequence>MNTLERVRKHAIRYERPAPSFFEGALLGNGGMGAVVTTRPDAIVIHSGHNNVWDIRIAENHQDQIGTFEQLFAKLKEVPEHYASLSEEAWYREYVAMTSENYSFPYPRPMPCGSLLLGFDRRSAEVLGHSLQLENGLCEIYFQLEDAVAAVQVFVDQQADRLWITMKGADQSPKAASFFNRIRLIADPNTPEEMPPFKSSFDGQYNQLSFRQKLPFSNEKVANDAGHPTDKAFRLSACISASAVIQESGNRLEAKLEMPEDFVIRVELEEGSDASVPSQMNQGNCPAKESFAEAFDAACTAWSSYWSRSGVSLADEFLEQVWYRNLYFFQCAVKPEATCPGIFANWSYGKIGSEWHGDYHMNYNTQQPFWVAFSSNHVDKHLAYVNMVDHVLPISRKWAKEYYGLRGAYYPHSAYPVEMNVMPYPVPHWGWEICETPWTVQSLWWHYRYTMDKAFLSKRAFTPMKEAVLFMVDYMKRPEAQGERWGDDRYHIFPTVVPELYELTPGFKRNSDCLVDLTLTKFLFRAFSEACDELERVESESELLAEVHEVLARFPDYPTAESQRGKVFVSVPGEDAEVIYNVPNSVTTVFAGEEHGLHSSPEEYEIAVNSYRNHRNEGGNELVFYHLAGARLGQLDLERFKRQIAYCMLPNGTCTDKLLEAGGRYSDTTDFDYMAPMGIWFENFALPAVINECLMQSYNGVIRLFPNWSLAEPSEFSTLRAVGGFLVSAAAVGGKVEWLEIVSEAGGKLSIYCPWESGASCISSSGERQFSGEVISIETAKGERLRFVQA</sequence>